<feature type="transmembrane region" description="Helical" evidence="1">
    <location>
        <begin position="12"/>
        <end position="37"/>
    </location>
</feature>
<reference evidence="2 3" key="1">
    <citation type="submission" date="2016-10" db="EMBL/GenBank/DDBJ databases">
        <authorList>
            <person name="Varghese N."/>
            <person name="Submissions S."/>
        </authorList>
    </citation>
    <scope>NUCLEOTIDE SEQUENCE [LARGE SCALE GENOMIC DNA]</scope>
    <source>
        <strain evidence="2 3">CGMCC 1.6497</strain>
    </source>
</reference>
<evidence type="ECO:0000256" key="1">
    <source>
        <dbReference type="SAM" id="Phobius"/>
    </source>
</evidence>
<keyword evidence="1" id="KW-1133">Transmembrane helix</keyword>
<accession>A0A1H0SJF6</accession>
<dbReference type="EMBL" id="FNJC01000004">
    <property type="protein sequence ID" value="SDP41286.1"/>
    <property type="molecule type" value="Genomic_DNA"/>
</dbReference>
<sequence>MKRRCDHCGNTFETAGIADTVLVTIATVAIFFLFWIFTYSEEACAAGGMELRCHIHQWEDLT</sequence>
<proteinExistence type="predicted"/>
<keyword evidence="1" id="KW-0812">Transmembrane</keyword>
<keyword evidence="3" id="KW-1185">Reference proteome</keyword>
<gene>
    <name evidence="2" type="ORF">SAMN04488061_2902</name>
</gene>
<comment type="caution">
    <text evidence="2">The sequence shown here is derived from an EMBL/GenBank/DDBJ whole genome shotgun (WGS) entry which is preliminary data.</text>
</comment>
<organism evidence="2 3">
    <name type="scientific">Filomicrobium insigne</name>
    <dbReference type="NCBI Taxonomy" id="418854"/>
    <lineage>
        <taxon>Bacteria</taxon>
        <taxon>Pseudomonadati</taxon>
        <taxon>Pseudomonadota</taxon>
        <taxon>Alphaproteobacteria</taxon>
        <taxon>Hyphomicrobiales</taxon>
        <taxon>Hyphomicrobiaceae</taxon>
        <taxon>Filomicrobium</taxon>
    </lineage>
</organism>
<evidence type="ECO:0000313" key="3">
    <source>
        <dbReference type="Proteomes" id="UP000198795"/>
    </source>
</evidence>
<evidence type="ECO:0000313" key="2">
    <source>
        <dbReference type="EMBL" id="SDP41286.1"/>
    </source>
</evidence>
<protein>
    <submittedName>
        <fullName evidence="2">Uncharacterized protein</fullName>
    </submittedName>
</protein>
<keyword evidence="1" id="KW-0472">Membrane</keyword>
<name>A0A1H0SJF6_9HYPH</name>
<dbReference type="Proteomes" id="UP000198795">
    <property type="component" value="Unassembled WGS sequence"/>
</dbReference>